<dbReference type="EMBL" id="JAWPEI010000003">
    <property type="protein sequence ID" value="KAK4731638.1"/>
    <property type="molecule type" value="Genomic_DNA"/>
</dbReference>
<evidence type="ECO:0008006" key="3">
    <source>
        <dbReference type="Google" id="ProtNLM"/>
    </source>
</evidence>
<protein>
    <recommendedName>
        <fullName evidence="3">Integrase core domain containing protein</fullName>
    </recommendedName>
</protein>
<dbReference type="Proteomes" id="UP001311915">
    <property type="component" value="Unassembled WGS sequence"/>
</dbReference>
<keyword evidence="2" id="KW-1185">Reference proteome</keyword>
<sequence>MNVVSAIWVFDEEEMGASIEERIAIETLVAVLMNFEDFRSDYVETVNALQGMGEHSYAPKKLDLELKNMPSPPAKPSIEETPVLELKQLPYHLRYVFLGTNNTLFVILAADLNDEQVQAVIKVLIRYKRAIGWTIADIIGIPPGICTHKIQLEEDCSPSIEH</sequence>
<gene>
    <name evidence="1" type="ORF">R3W88_024626</name>
</gene>
<evidence type="ECO:0000313" key="1">
    <source>
        <dbReference type="EMBL" id="KAK4731638.1"/>
    </source>
</evidence>
<reference evidence="1 2" key="1">
    <citation type="submission" date="2023-10" db="EMBL/GenBank/DDBJ databases">
        <title>Genome-Wide Identification Analysis in wild type Solanum Pinnatisectum Reveals Some Genes Defensing Phytophthora Infestans.</title>
        <authorList>
            <person name="Sun C."/>
        </authorList>
    </citation>
    <scope>NUCLEOTIDE SEQUENCE [LARGE SCALE GENOMIC DNA]</scope>
    <source>
        <strain evidence="1">LQN</strain>
        <tissue evidence="1">Leaf</tissue>
    </source>
</reference>
<organism evidence="1 2">
    <name type="scientific">Solanum pinnatisectum</name>
    <name type="common">tansyleaf nightshade</name>
    <dbReference type="NCBI Taxonomy" id="50273"/>
    <lineage>
        <taxon>Eukaryota</taxon>
        <taxon>Viridiplantae</taxon>
        <taxon>Streptophyta</taxon>
        <taxon>Embryophyta</taxon>
        <taxon>Tracheophyta</taxon>
        <taxon>Spermatophyta</taxon>
        <taxon>Magnoliopsida</taxon>
        <taxon>eudicotyledons</taxon>
        <taxon>Gunneridae</taxon>
        <taxon>Pentapetalae</taxon>
        <taxon>asterids</taxon>
        <taxon>lamiids</taxon>
        <taxon>Solanales</taxon>
        <taxon>Solanaceae</taxon>
        <taxon>Solanoideae</taxon>
        <taxon>Solaneae</taxon>
        <taxon>Solanum</taxon>
    </lineage>
</organism>
<evidence type="ECO:0000313" key="2">
    <source>
        <dbReference type="Proteomes" id="UP001311915"/>
    </source>
</evidence>
<proteinExistence type="predicted"/>
<comment type="caution">
    <text evidence="1">The sequence shown here is derived from an EMBL/GenBank/DDBJ whole genome shotgun (WGS) entry which is preliminary data.</text>
</comment>
<accession>A0AAV9M1L4</accession>
<dbReference type="AlphaFoldDB" id="A0AAV9M1L4"/>
<name>A0AAV9M1L4_9SOLN</name>